<comment type="caution">
    <text evidence="2">The sequence shown here is derived from an EMBL/GenBank/DDBJ whole genome shotgun (WGS) entry which is preliminary data.</text>
</comment>
<protein>
    <submittedName>
        <fullName evidence="2">Uncharacterized protein</fullName>
    </submittedName>
</protein>
<reference evidence="2 3" key="1">
    <citation type="journal article" date="2020" name="Nat. Food">
        <title>A phased Vanilla planifolia genome enables genetic improvement of flavour and production.</title>
        <authorList>
            <person name="Hasing T."/>
            <person name="Tang H."/>
            <person name="Brym M."/>
            <person name="Khazi F."/>
            <person name="Huang T."/>
            <person name="Chambers A.H."/>
        </authorList>
    </citation>
    <scope>NUCLEOTIDE SEQUENCE [LARGE SCALE GENOMIC DNA]</scope>
    <source>
        <tissue evidence="2">Leaf</tissue>
    </source>
</reference>
<sequence>MQSAEFNLTLGRFALLWFGNLPESLCCALATSVRFSLMRLFFTGGFPSVGFICPSSSLPSPVSGLAEESGRMIGPGPPAHSSTGSMASRTIFKSLKDVGLRTKGFDTS</sequence>
<evidence type="ECO:0000256" key="1">
    <source>
        <dbReference type="SAM" id="MobiDB-lite"/>
    </source>
</evidence>
<evidence type="ECO:0000313" key="2">
    <source>
        <dbReference type="EMBL" id="KAG0480762.1"/>
    </source>
</evidence>
<dbReference type="AlphaFoldDB" id="A0A835R7E5"/>
<gene>
    <name evidence="2" type="ORF">HPP92_011620</name>
</gene>
<dbReference type="EMBL" id="JADCNL010000005">
    <property type="protein sequence ID" value="KAG0480762.1"/>
    <property type="molecule type" value="Genomic_DNA"/>
</dbReference>
<dbReference type="Proteomes" id="UP000636800">
    <property type="component" value="Chromosome 5"/>
</dbReference>
<name>A0A835R7E5_VANPL</name>
<proteinExistence type="predicted"/>
<feature type="region of interest" description="Disordered" evidence="1">
    <location>
        <begin position="63"/>
        <end position="85"/>
    </location>
</feature>
<evidence type="ECO:0000313" key="3">
    <source>
        <dbReference type="Proteomes" id="UP000636800"/>
    </source>
</evidence>
<accession>A0A835R7E5</accession>
<keyword evidence="3" id="KW-1185">Reference proteome</keyword>
<dbReference type="OrthoDB" id="1930194at2759"/>
<organism evidence="2 3">
    <name type="scientific">Vanilla planifolia</name>
    <name type="common">Vanilla</name>
    <dbReference type="NCBI Taxonomy" id="51239"/>
    <lineage>
        <taxon>Eukaryota</taxon>
        <taxon>Viridiplantae</taxon>
        <taxon>Streptophyta</taxon>
        <taxon>Embryophyta</taxon>
        <taxon>Tracheophyta</taxon>
        <taxon>Spermatophyta</taxon>
        <taxon>Magnoliopsida</taxon>
        <taxon>Liliopsida</taxon>
        <taxon>Asparagales</taxon>
        <taxon>Orchidaceae</taxon>
        <taxon>Vanilloideae</taxon>
        <taxon>Vanilleae</taxon>
        <taxon>Vanilla</taxon>
    </lineage>
</organism>